<feature type="compositionally biased region" description="Basic and acidic residues" evidence="1">
    <location>
        <begin position="1"/>
        <end position="20"/>
    </location>
</feature>
<dbReference type="Proteomes" id="UP000224634">
    <property type="component" value="Unassembled WGS sequence"/>
</dbReference>
<dbReference type="Gene3D" id="1.10.8.270">
    <property type="entry name" value="putative rabgap domain of human tbc1 domain family member 14 like domains"/>
    <property type="match status" value="1"/>
</dbReference>
<dbReference type="PANTHER" id="PTHR47219">
    <property type="entry name" value="RAB GTPASE-ACTIVATING PROTEIN 1-LIKE"/>
    <property type="match status" value="1"/>
</dbReference>
<comment type="caution">
    <text evidence="3">The sequence shown here is derived from an EMBL/GenBank/DDBJ whole genome shotgun (WGS) entry which is preliminary data.</text>
</comment>
<dbReference type="PANTHER" id="PTHR47219:SF20">
    <property type="entry name" value="TBC1 DOMAIN FAMILY MEMBER 2B"/>
    <property type="match status" value="1"/>
</dbReference>
<feature type="region of interest" description="Disordered" evidence="1">
    <location>
        <begin position="717"/>
        <end position="741"/>
    </location>
</feature>
<accession>A0A2B7XAR4</accession>
<feature type="region of interest" description="Disordered" evidence="1">
    <location>
        <begin position="285"/>
        <end position="321"/>
    </location>
</feature>
<dbReference type="STRING" id="1447883.A0A2B7XAR4"/>
<feature type="region of interest" description="Disordered" evidence="1">
    <location>
        <begin position="172"/>
        <end position="217"/>
    </location>
</feature>
<feature type="compositionally biased region" description="Low complexity" evidence="1">
    <location>
        <begin position="147"/>
        <end position="156"/>
    </location>
</feature>
<feature type="compositionally biased region" description="Polar residues" evidence="1">
    <location>
        <begin position="89"/>
        <end position="102"/>
    </location>
</feature>
<feature type="compositionally biased region" description="Polar residues" evidence="1">
    <location>
        <begin position="718"/>
        <end position="727"/>
    </location>
</feature>
<feature type="region of interest" description="Disordered" evidence="1">
    <location>
        <begin position="233"/>
        <end position="257"/>
    </location>
</feature>
<reference evidence="3 4" key="1">
    <citation type="submission" date="2017-10" db="EMBL/GenBank/DDBJ databases">
        <title>Comparative genomics in systemic dimorphic fungi from Ajellomycetaceae.</title>
        <authorList>
            <person name="Munoz J.F."/>
            <person name="Mcewen J.G."/>
            <person name="Clay O.K."/>
            <person name="Cuomo C.A."/>
        </authorList>
    </citation>
    <scope>NUCLEOTIDE SEQUENCE [LARGE SCALE GENOMIC DNA]</scope>
    <source>
        <strain evidence="3 4">UAMH7299</strain>
    </source>
</reference>
<dbReference type="InterPro" id="IPR050302">
    <property type="entry name" value="Rab_GAP_TBC_domain"/>
</dbReference>
<feature type="compositionally biased region" description="Low complexity" evidence="1">
    <location>
        <begin position="201"/>
        <end position="217"/>
    </location>
</feature>
<feature type="compositionally biased region" description="Acidic residues" evidence="1">
    <location>
        <begin position="233"/>
        <end position="242"/>
    </location>
</feature>
<feature type="region of interest" description="Disordered" evidence="1">
    <location>
        <begin position="1"/>
        <end position="156"/>
    </location>
</feature>
<dbReference type="OrthoDB" id="44736at2759"/>
<evidence type="ECO:0000256" key="1">
    <source>
        <dbReference type="SAM" id="MobiDB-lite"/>
    </source>
</evidence>
<feature type="compositionally biased region" description="Polar residues" evidence="1">
    <location>
        <begin position="177"/>
        <end position="200"/>
    </location>
</feature>
<dbReference type="AlphaFoldDB" id="A0A2B7XAR4"/>
<feature type="domain" description="Rab-GAP TBC" evidence="2">
    <location>
        <begin position="394"/>
        <end position="625"/>
    </location>
</feature>
<dbReference type="GO" id="GO:0031267">
    <property type="term" value="F:small GTPase binding"/>
    <property type="evidence" value="ECO:0007669"/>
    <property type="project" value="TreeGrafter"/>
</dbReference>
<name>A0A2B7XAR4_POLH7</name>
<dbReference type="GO" id="GO:0005096">
    <property type="term" value="F:GTPase activator activity"/>
    <property type="evidence" value="ECO:0007669"/>
    <property type="project" value="TreeGrafter"/>
</dbReference>
<dbReference type="PROSITE" id="PS50086">
    <property type="entry name" value="TBC_RABGAP"/>
    <property type="match status" value="1"/>
</dbReference>
<dbReference type="InterPro" id="IPR035969">
    <property type="entry name" value="Rab-GAP_TBC_sf"/>
</dbReference>
<dbReference type="Gene3D" id="1.10.472.80">
    <property type="entry name" value="Ypt/Rab-GAP domain of gyp1p, domain 3"/>
    <property type="match status" value="1"/>
</dbReference>
<sequence>MVTEQGDAKSRTPDGDDIPGRPRIQRIAIPNPLHGINTPLPSPRDGSTTSQYVAYSPAISQAYHPQSARPASPRHPRPQFPLRSPSFPIVNTQDLDPQSPHTADTDERAFMTSPTSSLRHDALKLSASATNLRAQQRSPFRPDQLRSSPSPHSPSLPRFVHHHHYIPELHFEEPPRSSLQSAITASSLEPASGTERSSVVTKTSSLTDLSPDTSDYDGGMSVDDAISMYLDGFTDDPPLDISEEPKPDDHVNNIEDRRRYYEPRETMKSDTDDKEITTMQNDMEAEEVPEEVPADDPIQPDTPKQQSLFPPGLPGIVPPQLLNARGDRDRYGFRKTSHHITGDQYAAWTEPYWTYMGGRKQKWHEMLKELGLDLVNPVTFPPRSAKVKRYIRKGIPPEYRGPAWFWYAGGYPYMHKNPGLYQRLVDATLKGPTNDDKEHIERDLHRTFPDNIHFKPDINPDANAQSDSGSSNMKYRTEAPESALIQALRRVLYAFSMHNPKIGYTQSLNFIAGLLLLFLPEEKAFWMLHIITSTYLPGTHEISLEGANVDLWILMVLLKETLPSVYTKVVSTTPTTSRTRPPVITTKTRLPDITLGMTNWLMSFFIGTLPLETTLRVWDILFYEGSRTFFKTSLAIFRSGEKDILSLSDPMEIFQAVQAAPKKLLDANTLVDGLFTRRFRLTQSRVDELRAARRSAIREEKERISIFASLGNVDEVRPSTSANNNSPAGGAWKSLKNHAFK</sequence>
<gene>
    <name evidence="3" type="ORF">AJ80_08243</name>
</gene>
<feature type="compositionally biased region" description="Basic and acidic residues" evidence="1">
    <location>
        <begin position="243"/>
        <end position="257"/>
    </location>
</feature>
<protein>
    <recommendedName>
        <fullName evidence="2">Rab-GAP TBC domain-containing protein</fullName>
    </recommendedName>
</protein>
<dbReference type="SUPFAM" id="SSF47923">
    <property type="entry name" value="Ypt/Rab-GAP domain of gyp1p"/>
    <property type="match status" value="2"/>
</dbReference>
<dbReference type="EMBL" id="PDNA01000182">
    <property type="protein sequence ID" value="PGH06075.1"/>
    <property type="molecule type" value="Genomic_DNA"/>
</dbReference>
<keyword evidence="4" id="KW-1185">Reference proteome</keyword>
<proteinExistence type="predicted"/>
<evidence type="ECO:0000313" key="4">
    <source>
        <dbReference type="Proteomes" id="UP000224634"/>
    </source>
</evidence>
<dbReference type="InterPro" id="IPR000195">
    <property type="entry name" value="Rab-GAP-TBC_dom"/>
</dbReference>
<evidence type="ECO:0000259" key="2">
    <source>
        <dbReference type="PROSITE" id="PS50086"/>
    </source>
</evidence>
<feature type="compositionally biased region" description="Acidic residues" evidence="1">
    <location>
        <begin position="285"/>
        <end position="294"/>
    </location>
</feature>
<feature type="compositionally biased region" description="Polar residues" evidence="1">
    <location>
        <begin position="127"/>
        <end position="138"/>
    </location>
</feature>
<organism evidence="3 4">
    <name type="scientific">Polytolypa hystricis (strain UAMH7299)</name>
    <dbReference type="NCBI Taxonomy" id="1447883"/>
    <lineage>
        <taxon>Eukaryota</taxon>
        <taxon>Fungi</taxon>
        <taxon>Dikarya</taxon>
        <taxon>Ascomycota</taxon>
        <taxon>Pezizomycotina</taxon>
        <taxon>Eurotiomycetes</taxon>
        <taxon>Eurotiomycetidae</taxon>
        <taxon>Onygenales</taxon>
        <taxon>Onygenales incertae sedis</taxon>
        <taxon>Polytolypa</taxon>
    </lineage>
</organism>
<dbReference type="SMART" id="SM00164">
    <property type="entry name" value="TBC"/>
    <property type="match status" value="1"/>
</dbReference>
<evidence type="ECO:0000313" key="3">
    <source>
        <dbReference type="EMBL" id="PGH06075.1"/>
    </source>
</evidence>
<dbReference type="Pfam" id="PF00566">
    <property type="entry name" value="RabGAP-TBC"/>
    <property type="match status" value="1"/>
</dbReference>